<comment type="caution">
    <text evidence="2">The sequence shown here is derived from an EMBL/GenBank/DDBJ whole genome shotgun (WGS) entry which is preliminary data.</text>
</comment>
<reference evidence="2 3" key="1">
    <citation type="journal article" date="2016" name="Front. Microbiol.">
        <title>Genomic Resource of Rice Seed Associated Bacteria.</title>
        <authorList>
            <person name="Midha S."/>
            <person name="Bansal K."/>
            <person name="Sharma S."/>
            <person name="Kumar N."/>
            <person name="Patil P.P."/>
            <person name="Chaudhry V."/>
            <person name="Patil P.B."/>
        </authorList>
    </citation>
    <scope>NUCLEOTIDE SEQUENCE [LARGE SCALE GENOMIC DNA]</scope>
    <source>
        <strain evidence="2 3">NS220</strain>
    </source>
</reference>
<name>A0A147EW00_MICTE</name>
<dbReference type="Proteomes" id="UP000075025">
    <property type="component" value="Unassembled WGS sequence"/>
</dbReference>
<evidence type="ECO:0000313" key="2">
    <source>
        <dbReference type="EMBL" id="KTR93809.1"/>
    </source>
</evidence>
<dbReference type="AlphaFoldDB" id="A0A147EW00"/>
<keyword evidence="1" id="KW-1133">Transmembrane helix</keyword>
<organism evidence="2 3">
    <name type="scientific">Microbacterium testaceum</name>
    <name type="common">Aureobacterium testaceum</name>
    <name type="synonym">Brevibacterium testaceum</name>
    <dbReference type="NCBI Taxonomy" id="2033"/>
    <lineage>
        <taxon>Bacteria</taxon>
        <taxon>Bacillati</taxon>
        <taxon>Actinomycetota</taxon>
        <taxon>Actinomycetes</taxon>
        <taxon>Micrococcales</taxon>
        <taxon>Microbacteriaceae</taxon>
        <taxon>Microbacterium</taxon>
    </lineage>
</organism>
<proteinExistence type="predicted"/>
<dbReference type="PATRIC" id="fig|2033.6.peg.3489"/>
<evidence type="ECO:0000256" key="1">
    <source>
        <dbReference type="SAM" id="Phobius"/>
    </source>
</evidence>
<keyword evidence="1" id="KW-0812">Transmembrane</keyword>
<keyword evidence="1" id="KW-0472">Membrane</keyword>
<evidence type="ECO:0000313" key="3">
    <source>
        <dbReference type="Proteomes" id="UP000075025"/>
    </source>
</evidence>
<feature type="transmembrane region" description="Helical" evidence="1">
    <location>
        <begin position="51"/>
        <end position="69"/>
    </location>
</feature>
<sequence length="116" mass="12178">MSHDQKPPSNKTVWAALGLLLIPVLCCTAPVLVGVGAVGVLGLVGAAANNVWVSVVAALIAISVVGWLLHRWWVRKGLSSGVDDCCEPGGPVVHEKQLAEDLSLEAHRVNDGEGRR</sequence>
<feature type="transmembrane region" description="Helical" evidence="1">
    <location>
        <begin position="12"/>
        <end position="45"/>
    </location>
</feature>
<protein>
    <submittedName>
        <fullName evidence="2">Uncharacterized protein</fullName>
    </submittedName>
</protein>
<gene>
    <name evidence="2" type="ORF">NS220_11255</name>
</gene>
<accession>A0A147EW00</accession>
<dbReference type="EMBL" id="LDRT01000072">
    <property type="protein sequence ID" value="KTR93809.1"/>
    <property type="molecule type" value="Genomic_DNA"/>
</dbReference>